<dbReference type="Proteomes" id="UP001237642">
    <property type="component" value="Unassembled WGS sequence"/>
</dbReference>
<evidence type="ECO:0000256" key="12">
    <source>
        <dbReference type="SAM" id="Coils"/>
    </source>
</evidence>
<proteinExistence type="inferred from homology"/>
<dbReference type="AlphaFoldDB" id="A0AAD8HTT7"/>
<dbReference type="GO" id="GO:0005509">
    <property type="term" value="F:calcium ion binding"/>
    <property type="evidence" value="ECO:0007669"/>
    <property type="project" value="InterPro"/>
</dbReference>
<dbReference type="Gene3D" id="1.10.238.10">
    <property type="entry name" value="EF-hand"/>
    <property type="match status" value="1"/>
</dbReference>
<keyword evidence="7 14" id="KW-1133">Transmembrane helix</keyword>
<dbReference type="Pfam" id="PF07766">
    <property type="entry name" value="LETM1_RBD"/>
    <property type="match status" value="2"/>
</dbReference>
<dbReference type="GO" id="GO:0030003">
    <property type="term" value="P:intracellular monoatomic cation homeostasis"/>
    <property type="evidence" value="ECO:0007669"/>
    <property type="project" value="TreeGrafter"/>
</dbReference>
<comment type="subcellular location">
    <subcellularLocation>
        <location evidence="1">Mitochondrion inner membrane</location>
        <topology evidence="1">Single-pass membrane protein</topology>
    </subcellularLocation>
</comment>
<dbReference type="PANTHER" id="PTHR14009">
    <property type="entry name" value="LEUCINE ZIPPER-EF-HAND CONTAINING TRANSMEMBRANE PROTEIN"/>
    <property type="match status" value="1"/>
</dbReference>
<evidence type="ECO:0000256" key="9">
    <source>
        <dbReference type="ARBA" id="ARBA00023136"/>
    </source>
</evidence>
<feature type="transmembrane region" description="Helical" evidence="14">
    <location>
        <begin position="252"/>
        <end position="275"/>
    </location>
</feature>
<dbReference type="InterPro" id="IPR044202">
    <property type="entry name" value="LETM1/MDM38-like"/>
</dbReference>
<organism evidence="17 18">
    <name type="scientific">Heracleum sosnowskyi</name>
    <dbReference type="NCBI Taxonomy" id="360622"/>
    <lineage>
        <taxon>Eukaryota</taxon>
        <taxon>Viridiplantae</taxon>
        <taxon>Streptophyta</taxon>
        <taxon>Embryophyta</taxon>
        <taxon>Tracheophyta</taxon>
        <taxon>Spermatophyta</taxon>
        <taxon>Magnoliopsida</taxon>
        <taxon>eudicotyledons</taxon>
        <taxon>Gunneridae</taxon>
        <taxon>Pentapetalae</taxon>
        <taxon>asterids</taxon>
        <taxon>campanulids</taxon>
        <taxon>Apiales</taxon>
        <taxon>Apiaceae</taxon>
        <taxon>Apioideae</taxon>
        <taxon>apioid superclade</taxon>
        <taxon>Tordylieae</taxon>
        <taxon>Tordyliinae</taxon>
        <taxon>Heracleum</taxon>
    </lineage>
</organism>
<reference evidence="17" key="2">
    <citation type="submission" date="2023-05" db="EMBL/GenBank/DDBJ databases">
        <authorList>
            <person name="Schelkunov M.I."/>
        </authorList>
    </citation>
    <scope>NUCLEOTIDE SEQUENCE</scope>
    <source>
        <strain evidence="17">Hsosn_3</strain>
        <tissue evidence="17">Leaf</tissue>
    </source>
</reference>
<keyword evidence="9 14" id="KW-0472">Membrane</keyword>
<dbReference type="InterPro" id="IPR011992">
    <property type="entry name" value="EF-hand-dom_pair"/>
</dbReference>
<keyword evidence="5 14" id="KW-0812">Transmembrane</keyword>
<comment type="caution">
    <text evidence="17">The sequence shown here is derived from an EMBL/GenBank/DDBJ whole genome shotgun (WGS) entry which is preliminary data.</text>
</comment>
<evidence type="ECO:0000256" key="10">
    <source>
        <dbReference type="ARBA" id="ARBA00031360"/>
    </source>
</evidence>
<evidence type="ECO:0000256" key="5">
    <source>
        <dbReference type="ARBA" id="ARBA00022692"/>
    </source>
</evidence>
<dbReference type="Pfam" id="PF13499">
    <property type="entry name" value="EF-hand_7"/>
    <property type="match status" value="1"/>
</dbReference>
<dbReference type="GO" id="GO:0043022">
    <property type="term" value="F:ribosome binding"/>
    <property type="evidence" value="ECO:0007669"/>
    <property type="project" value="InterPro"/>
</dbReference>
<evidence type="ECO:0000313" key="18">
    <source>
        <dbReference type="Proteomes" id="UP001237642"/>
    </source>
</evidence>
<keyword evidence="18" id="KW-1185">Reference proteome</keyword>
<feature type="region of interest" description="Disordered" evidence="13">
    <location>
        <begin position="108"/>
        <end position="132"/>
    </location>
</feature>
<evidence type="ECO:0000256" key="4">
    <source>
        <dbReference type="ARBA" id="ARBA00022449"/>
    </source>
</evidence>
<dbReference type="PROSITE" id="PS51758">
    <property type="entry name" value="LETM1_RBD"/>
    <property type="match status" value="1"/>
</dbReference>
<feature type="region of interest" description="Disordered" evidence="13">
    <location>
        <begin position="640"/>
        <end position="668"/>
    </location>
</feature>
<evidence type="ECO:0000259" key="16">
    <source>
        <dbReference type="PROSITE" id="PS51758"/>
    </source>
</evidence>
<sequence>MASRAVLRRERNFFDSVRGSTCLIRGSSRVCDSGDLSFTTFRSYGDSEITKYRSLSSLDKEDVLNFFARGFLRHINFAGPALNSGITRSGLRLSLGARTVAESIRCFSTSGTSKPETDTGGDKNTVVPKKEASPEECDEAVEGLTTVKAKAKAKKLQESKKTTISVFSKIWALFFAIGPALKAVASMSREDWVKKLHHWKDEFKSTLQHYWLGTKLLWFDVRISSRLLLKLASGKSLSRRQRQQLTRTTADIFRLVPFAVFIIVPFMEFLLPVALKLFPGMLPSTFQDKMKEQEALKKKLYARIEYAKFLQETVKEMAKEVQNSRSGEAKKTAKDLDEFMNNVRKGTRVSNDEILGFAKFYKMSSSSVISLNQFCSVDMWALSCLPAWIPIRVETLVSGCSKWWLDIWLSLRLAELNYEEVILSISKSLQKIKSDDKMIQAEGLDSLSEEELRQACRDRGLLGLLSVEEMREQLRDWLDLSLNHAVPSSLLILSRAFSVSRKVKPEEAVQATLSSLPDEVVDTVGITSLSSEDSVSERRRKLEFLEMQEEMIKEEEEKEEHARKKEFLEKDVALEEMVHSTAQEADKLAKAKTFDKQEQLSELSRALAVLASASSVSRERQEFLRLVNKEIDLYNSMVEKEGTETEEEAKKAYTSAREKSNDTEERTVDDKVSSALINRVDAMLQKLEKEIDDVDAEIGDRWRLLDRDYDGKVSPDEVASAAMYLKDTLDKEGIQELISNLSKDAEGKIRVEDILKLASQSKEED</sequence>
<keyword evidence="4" id="KW-0050">Antiport</keyword>
<dbReference type="GO" id="GO:0015297">
    <property type="term" value="F:antiporter activity"/>
    <property type="evidence" value="ECO:0007669"/>
    <property type="project" value="UniProtKB-KW"/>
</dbReference>
<evidence type="ECO:0000256" key="1">
    <source>
        <dbReference type="ARBA" id="ARBA00004434"/>
    </source>
</evidence>
<reference evidence="17" key="1">
    <citation type="submission" date="2023-02" db="EMBL/GenBank/DDBJ databases">
        <title>Genome of toxic invasive species Heracleum sosnowskyi carries increased number of genes despite the absence of recent whole-genome duplications.</title>
        <authorList>
            <person name="Schelkunov M."/>
            <person name="Shtratnikova V."/>
            <person name="Makarenko M."/>
            <person name="Klepikova A."/>
            <person name="Omelchenko D."/>
            <person name="Novikova G."/>
            <person name="Obukhova E."/>
            <person name="Bogdanov V."/>
            <person name="Penin A."/>
            <person name="Logacheva M."/>
        </authorList>
    </citation>
    <scope>NUCLEOTIDE SEQUENCE</scope>
    <source>
        <strain evidence="17">Hsosn_3</strain>
        <tissue evidence="17">Leaf</tissue>
    </source>
</reference>
<dbReference type="PROSITE" id="PS50222">
    <property type="entry name" value="EF_HAND_2"/>
    <property type="match status" value="1"/>
</dbReference>
<keyword evidence="4" id="KW-0813">Transport</keyword>
<evidence type="ECO:0000256" key="2">
    <source>
        <dbReference type="ARBA" id="ARBA00009584"/>
    </source>
</evidence>
<dbReference type="PANTHER" id="PTHR14009:SF1">
    <property type="entry name" value="MITOCHONDRIAL PROTON_CALCIUM EXCHANGER PROTEIN"/>
    <property type="match status" value="1"/>
</dbReference>
<dbReference type="EMBL" id="JAUIZM010000007">
    <property type="protein sequence ID" value="KAK1372746.1"/>
    <property type="molecule type" value="Genomic_DNA"/>
</dbReference>
<protein>
    <recommendedName>
        <fullName evidence="3">Mitochondrial proton/calcium exchanger protein</fullName>
    </recommendedName>
    <alternativeName>
        <fullName evidence="10">Leucine zipper-EF-hand-containing transmembrane protein 1</fullName>
    </alternativeName>
</protein>
<evidence type="ECO:0000256" key="3">
    <source>
        <dbReference type="ARBA" id="ARBA00020557"/>
    </source>
</evidence>
<evidence type="ECO:0000256" key="14">
    <source>
        <dbReference type="SAM" id="Phobius"/>
    </source>
</evidence>
<dbReference type="InterPro" id="IPR033122">
    <property type="entry name" value="LETM1-like_RBD"/>
</dbReference>
<dbReference type="InterPro" id="IPR002048">
    <property type="entry name" value="EF_hand_dom"/>
</dbReference>
<gene>
    <name evidence="17" type="ORF">POM88_028939</name>
</gene>
<evidence type="ECO:0000256" key="8">
    <source>
        <dbReference type="ARBA" id="ARBA00023128"/>
    </source>
</evidence>
<dbReference type="GO" id="GO:0005743">
    <property type="term" value="C:mitochondrial inner membrane"/>
    <property type="evidence" value="ECO:0007669"/>
    <property type="project" value="UniProtKB-SubCell"/>
</dbReference>
<name>A0AAD8HTT7_9APIA</name>
<feature type="domain" description="Letm1 RBD" evidence="16">
    <location>
        <begin position="298"/>
        <end position="529"/>
    </location>
</feature>
<evidence type="ECO:0000256" key="13">
    <source>
        <dbReference type="SAM" id="MobiDB-lite"/>
    </source>
</evidence>
<evidence type="ECO:0000256" key="6">
    <source>
        <dbReference type="ARBA" id="ARBA00022792"/>
    </source>
</evidence>
<evidence type="ECO:0000259" key="15">
    <source>
        <dbReference type="PROSITE" id="PS50222"/>
    </source>
</evidence>
<comment type="similarity">
    <text evidence="2">Belongs to the LETM1 family.</text>
</comment>
<evidence type="ECO:0000313" key="17">
    <source>
        <dbReference type="EMBL" id="KAK1372746.1"/>
    </source>
</evidence>
<accession>A0AAD8HTT7</accession>
<keyword evidence="8 11" id="KW-0496">Mitochondrion</keyword>
<dbReference type="SUPFAM" id="SSF47473">
    <property type="entry name" value="EF-hand"/>
    <property type="match status" value="1"/>
</dbReference>
<evidence type="ECO:0000256" key="7">
    <source>
        <dbReference type="ARBA" id="ARBA00022989"/>
    </source>
</evidence>
<feature type="coiled-coil region" evidence="12">
    <location>
        <begin position="544"/>
        <end position="571"/>
    </location>
</feature>
<keyword evidence="6" id="KW-0999">Mitochondrion inner membrane</keyword>
<feature type="domain" description="EF-hand" evidence="15">
    <location>
        <begin position="693"/>
        <end position="728"/>
    </location>
</feature>
<keyword evidence="12" id="KW-0175">Coiled coil</keyword>
<evidence type="ECO:0000256" key="11">
    <source>
        <dbReference type="PROSITE-ProRule" id="PRU01094"/>
    </source>
</evidence>